<organism evidence="4 5">
    <name type="scientific">Emiliania huxleyi (strain CCMP1516)</name>
    <dbReference type="NCBI Taxonomy" id="280463"/>
    <lineage>
        <taxon>Eukaryota</taxon>
        <taxon>Haptista</taxon>
        <taxon>Haptophyta</taxon>
        <taxon>Prymnesiophyceae</taxon>
        <taxon>Isochrysidales</taxon>
        <taxon>Noelaerhabdaceae</taxon>
        <taxon>Emiliania</taxon>
    </lineage>
</organism>
<dbReference type="KEGG" id="ehx:EMIHUDRAFT_432459"/>
<dbReference type="Gene3D" id="1.10.10.140">
    <property type="entry name" value="Cytochrome c oxidase, subunit VIb"/>
    <property type="match status" value="1"/>
</dbReference>
<keyword evidence="5" id="KW-1185">Reference proteome</keyword>
<dbReference type="InterPro" id="IPR048280">
    <property type="entry name" value="COX6B-like"/>
</dbReference>
<dbReference type="Proteomes" id="UP000013827">
    <property type="component" value="Unassembled WGS sequence"/>
</dbReference>
<evidence type="ECO:0000256" key="2">
    <source>
        <dbReference type="ARBA" id="ARBA00023128"/>
    </source>
</evidence>
<dbReference type="AlphaFoldDB" id="A0A0D3ITB0"/>
<dbReference type="PANTHER" id="PTHR46281:SF8">
    <property type="entry name" value="CYTOCHROME C OXIDASE SUBUNIT 12, MITOCHONDRIAL"/>
    <property type="match status" value="1"/>
</dbReference>
<dbReference type="eggNOG" id="KOG3057">
    <property type="taxonomic scope" value="Eukaryota"/>
</dbReference>
<evidence type="ECO:0000256" key="1">
    <source>
        <dbReference type="ARBA" id="ARBA00004173"/>
    </source>
</evidence>
<evidence type="ECO:0000313" key="5">
    <source>
        <dbReference type="Proteomes" id="UP000013827"/>
    </source>
</evidence>
<proteinExistence type="predicted"/>
<evidence type="ECO:0000256" key="3">
    <source>
        <dbReference type="ARBA" id="ARBA00023157"/>
    </source>
</evidence>
<dbReference type="PaxDb" id="2903-EOD14495"/>
<dbReference type="EnsemblProtists" id="EOD14495">
    <property type="protein sequence ID" value="EOD14495"/>
    <property type="gene ID" value="EMIHUDRAFT_432459"/>
</dbReference>
<dbReference type="InterPro" id="IPR036549">
    <property type="entry name" value="CX6/COA6-like_sf"/>
</dbReference>
<dbReference type="OMA" id="VQRWNQQ"/>
<evidence type="ECO:0008006" key="6">
    <source>
        <dbReference type="Google" id="ProtNLM"/>
    </source>
</evidence>
<dbReference type="CDD" id="cd00926">
    <property type="entry name" value="Cyt_c_Oxidase_VIb"/>
    <property type="match status" value="1"/>
</dbReference>
<evidence type="ECO:0000313" key="4">
    <source>
        <dbReference type="EnsemblProtists" id="EOD14495"/>
    </source>
</evidence>
<name>A0A0D3ITB0_EMIH1</name>
<dbReference type="GO" id="GO:0005739">
    <property type="term" value="C:mitochondrion"/>
    <property type="evidence" value="ECO:0007669"/>
    <property type="project" value="UniProtKB-SubCell"/>
</dbReference>
<dbReference type="SUPFAM" id="SSF47694">
    <property type="entry name" value="Cytochrome c oxidase subunit h"/>
    <property type="match status" value="1"/>
</dbReference>
<protein>
    <recommendedName>
        <fullName evidence="6">Cytochrome c oxidase subunit</fullName>
    </recommendedName>
</protein>
<dbReference type="STRING" id="2903.R1DJ54"/>
<keyword evidence="2" id="KW-0496">Mitochondrion</keyword>
<dbReference type="GO" id="GO:0045277">
    <property type="term" value="C:respiratory chain complex IV"/>
    <property type="evidence" value="ECO:0007669"/>
    <property type="project" value="InterPro"/>
</dbReference>
<sequence>MTVKLETAPRDRRVPTQNQAKACYMYYNSWHQCKYDFSEDEPQCKKLNTWAHAMCPDEWFERWEAQREAGTYAGPVPGEKEGGH</sequence>
<dbReference type="RefSeq" id="XP_005766924.1">
    <property type="nucleotide sequence ID" value="XM_005766867.1"/>
</dbReference>
<keyword evidence="3" id="KW-1015">Disulfide bond</keyword>
<dbReference type="Pfam" id="PF02297">
    <property type="entry name" value="COX6B"/>
    <property type="match status" value="1"/>
</dbReference>
<reference evidence="4" key="2">
    <citation type="submission" date="2024-10" db="UniProtKB">
        <authorList>
            <consortium name="EnsemblProtists"/>
        </authorList>
    </citation>
    <scope>IDENTIFICATION</scope>
</reference>
<reference evidence="5" key="1">
    <citation type="journal article" date="2013" name="Nature">
        <title>Pan genome of the phytoplankton Emiliania underpins its global distribution.</title>
        <authorList>
            <person name="Read B.A."/>
            <person name="Kegel J."/>
            <person name="Klute M.J."/>
            <person name="Kuo A."/>
            <person name="Lefebvre S.C."/>
            <person name="Maumus F."/>
            <person name="Mayer C."/>
            <person name="Miller J."/>
            <person name="Monier A."/>
            <person name="Salamov A."/>
            <person name="Young J."/>
            <person name="Aguilar M."/>
            <person name="Claverie J.M."/>
            <person name="Frickenhaus S."/>
            <person name="Gonzalez K."/>
            <person name="Herman E.K."/>
            <person name="Lin Y.C."/>
            <person name="Napier J."/>
            <person name="Ogata H."/>
            <person name="Sarno A.F."/>
            <person name="Shmutz J."/>
            <person name="Schroeder D."/>
            <person name="de Vargas C."/>
            <person name="Verret F."/>
            <person name="von Dassow P."/>
            <person name="Valentin K."/>
            <person name="Van de Peer Y."/>
            <person name="Wheeler G."/>
            <person name="Dacks J.B."/>
            <person name="Delwiche C.F."/>
            <person name="Dyhrman S.T."/>
            <person name="Glockner G."/>
            <person name="John U."/>
            <person name="Richards T."/>
            <person name="Worden A.Z."/>
            <person name="Zhang X."/>
            <person name="Grigoriev I.V."/>
            <person name="Allen A.E."/>
            <person name="Bidle K."/>
            <person name="Borodovsky M."/>
            <person name="Bowler C."/>
            <person name="Brownlee C."/>
            <person name="Cock J.M."/>
            <person name="Elias M."/>
            <person name="Gladyshev V.N."/>
            <person name="Groth M."/>
            <person name="Guda C."/>
            <person name="Hadaegh A."/>
            <person name="Iglesias-Rodriguez M.D."/>
            <person name="Jenkins J."/>
            <person name="Jones B.M."/>
            <person name="Lawson T."/>
            <person name="Leese F."/>
            <person name="Lindquist E."/>
            <person name="Lobanov A."/>
            <person name="Lomsadze A."/>
            <person name="Malik S.B."/>
            <person name="Marsh M.E."/>
            <person name="Mackinder L."/>
            <person name="Mock T."/>
            <person name="Mueller-Roeber B."/>
            <person name="Pagarete A."/>
            <person name="Parker M."/>
            <person name="Probert I."/>
            <person name="Quesneville H."/>
            <person name="Raines C."/>
            <person name="Rensing S.A."/>
            <person name="Riano-Pachon D.M."/>
            <person name="Richier S."/>
            <person name="Rokitta S."/>
            <person name="Shiraiwa Y."/>
            <person name="Soanes D.M."/>
            <person name="van der Giezen M."/>
            <person name="Wahlund T.M."/>
            <person name="Williams B."/>
            <person name="Wilson W."/>
            <person name="Wolfe G."/>
            <person name="Wurch L.L."/>
        </authorList>
    </citation>
    <scope>NUCLEOTIDE SEQUENCE</scope>
</reference>
<dbReference type="HOGENOM" id="CLU_133964_2_0_1"/>
<dbReference type="GeneID" id="17260637"/>
<dbReference type="InterPro" id="IPR003213">
    <property type="entry name" value="Cyt_c_oxidase_su6B"/>
</dbReference>
<comment type="subcellular location">
    <subcellularLocation>
        <location evidence="1">Mitochondrion</location>
    </subcellularLocation>
</comment>
<dbReference type="PANTHER" id="PTHR46281">
    <property type="entry name" value="CYTOCHROME C OXIDASE SUBUNIT 6B"/>
    <property type="match status" value="1"/>
</dbReference>
<accession>A0A0D3ITB0</accession>